<protein>
    <recommendedName>
        <fullName evidence="2">Peptidase MA-like domain-containing protein</fullName>
    </recommendedName>
</protein>
<dbReference type="PROSITE" id="PS51257">
    <property type="entry name" value="PROKAR_LIPOPROTEIN"/>
    <property type="match status" value="1"/>
</dbReference>
<gene>
    <name evidence="1" type="ORF">METZ01_LOCUS264885</name>
</gene>
<name>A0A382JN24_9ZZZZ</name>
<evidence type="ECO:0008006" key="2">
    <source>
        <dbReference type="Google" id="ProtNLM"/>
    </source>
</evidence>
<dbReference type="EMBL" id="UINC01074637">
    <property type="protein sequence ID" value="SVC12031.1"/>
    <property type="molecule type" value="Genomic_DNA"/>
</dbReference>
<evidence type="ECO:0000313" key="1">
    <source>
        <dbReference type="EMBL" id="SVC12031.1"/>
    </source>
</evidence>
<proteinExistence type="predicted"/>
<accession>A0A382JN24</accession>
<reference evidence="1" key="1">
    <citation type="submission" date="2018-05" db="EMBL/GenBank/DDBJ databases">
        <authorList>
            <person name="Lanie J.A."/>
            <person name="Ng W.-L."/>
            <person name="Kazmierczak K.M."/>
            <person name="Andrzejewski T.M."/>
            <person name="Davidsen T.M."/>
            <person name="Wayne K.J."/>
            <person name="Tettelin H."/>
            <person name="Glass J.I."/>
            <person name="Rusch D."/>
            <person name="Podicherti R."/>
            <person name="Tsui H.-C.T."/>
            <person name="Winkler M.E."/>
        </authorList>
    </citation>
    <scope>NUCLEOTIDE SEQUENCE</scope>
</reference>
<sequence>MNKIFYIIFISIFSLTVISCAKKSWKWTNDAAKYGCGESVSNKADTTRERLDLEHCWEHKIYLPYPSLPAFNSQYSEPNQEQIQQAQKLADKGWNKQVSSPAEYFVAKDVSEPGKSIVKAGIQLAESYLGNWGPLRVYIIGNDVDATKSLVQNFCNWSYQDSYVDYCVKQDQGVEIREIAIFKGSNAFAQHSRKLTNPTQAFVIGNPLQMGNDAGKVAVHEYVHIYTAAHQLYPDSSNFGWPIWLEEGAAEFLALYLSDQKGWLSFQGRMLEALGRARKLRSLVPGLTIADLEQDRDRVREYCGLCFGQLQYETGQWATLWLAARTSIDVVFLEFFPSVYSMGIPQAFEKSFGLTIDQFHLEFEDFMASPSSEQLKLLTHLMYQ</sequence>
<dbReference type="AlphaFoldDB" id="A0A382JN24"/>
<organism evidence="1">
    <name type="scientific">marine metagenome</name>
    <dbReference type="NCBI Taxonomy" id="408172"/>
    <lineage>
        <taxon>unclassified sequences</taxon>
        <taxon>metagenomes</taxon>
        <taxon>ecological metagenomes</taxon>
    </lineage>
</organism>